<comment type="similarity">
    <text evidence="1">Belongs to the alpha-actinin family.</text>
</comment>
<dbReference type="GO" id="GO:0003779">
    <property type="term" value="F:actin binding"/>
    <property type="evidence" value="ECO:0007669"/>
    <property type="project" value="UniProtKB-KW"/>
</dbReference>
<dbReference type="Proteomes" id="UP000050791">
    <property type="component" value="Unassembled WGS sequence"/>
</dbReference>
<feature type="domain" description="Calponin-homology (CH)" evidence="7">
    <location>
        <begin position="84"/>
        <end position="188"/>
    </location>
</feature>
<dbReference type="InterPro" id="IPR001589">
    <property type="entry name" value="Actinin_actin-bd_CS"/>
</dbReference>
<dbReference type="InterPro" id="IPR001715">
    <property type="entry name" value="CH_dom"/>
</dbReference>
<evidence type="ECO:0000259" key="8">
    <source>
        <dbReference type="PROSITE" id="PS50222"/>
    </source>
</evidence>
<feature type="domain" description="EF-hand" evidence="8">
    <location>
        <begin position="841"/>
        <end position="876"/>
    </location>
</feature>
<feature type="domain" description="Calponin-homology (CH)" evidence="7">
    <location>
        <begin position="197"/>
        <end position="303"/>
    </location>
</feature>
<evidence type="ECO:0000256" key="5">
    <source>
        <dbReference type="ARBA" id="ARBA00023203"/>
    </source>
</evidence>
<dbReference type="SUPFAM" id="SSF47473">
    <property type="entry name" value="EF-hand"/>
    <property type="match status" value="1"/>
</dbReference>
<dbReference type="InterPro" id="IPR036872">
    <property type="entry name" value="CH_dom_sf"/>
</dbReference>
<dbReference type="PROSITE" id="PS50021">
    <property type="entry name" value="CH"/>
    <property type="match status" value="2"/>
</dbReference>
<dbReference type="WBParaSite" id="SMTH1_32850.1">
    <property type="protein sequence ID" value="SMTH1_32850.1"/>
    <property type="gene ID" value="SMTH1_32850"/>
</dbReference>
<dbReference type="SMART" id="SM01184">
    <property type="entry name" value="efhand_Ca_insen"/>
    <property type="match status" value="1"/>
</dbReference>
<feature type="domain" description="EF-hand" evidence="8">
    <location>
        <begin position="800"/>
        <end position="835"/>
    </location>
</feature>
<dbReference type="Pfam" id="PF08726">
    <property type="entry name" value="EFhand_Ca_insen"/>
    <property type="match status" value="1"/>
</dbReference>
<dbReference type="InterPro" id="IPR011992">
    <property type="entry name" value="EF-hand-dom_pair"/>
</dbReference>
<name>A0AA85B6B7_9TREM</name>
<evidence type="ECO:0000256" key="3">
    <source>
        <dbReference type="ARBA" id="ARBA00022737"/>
    </source>
</evidence>
<dbReference type="InterPro" id="IPR018159">
    <property type="entry name" value="Spectrin/alpha-actinin"/>
</dbReference>
<dbReference type="PROSITE" id="PS00019">
    <property type="entry name" value="ACTININ_1"/>
    <property type="match status" value="1"/>
</dbReference>
<dbReference type="InterPro" id="IPR014837">
    <property type="entry name" value="EF-hand_Ca_insen"/>
</dbReference>
<protein>
    <recommendedName>
        <fullName evidence="11">Calponin-homology (CH) domain-containing protein</fullName>
    </recommendedName>
</protein>
<dbReference type="PROSITE" id="PS50222">
    <property type="entry name" value="EF_HAND_2"/>
    <property type="match status" value="2"/>
</dbReference>
<dbReference type="FunFam" id="1.10.238.10:FF:000004">
    <property type="entry name" value="Actinin alpha 1"/>
    <property type="match status" value="1"/>
</dbReference>
<dbReference type="SMART" id="SM00054">
    <property type="entry name" value="EFh"/>
    <property type="match status" value="2"/>
</dbReference>
<dbReference type="Pfam" id="PF00307">
    <property type="entry name" value="CH"/>
    <property type="match status" value="2"/>
</dbReference>
<evidence type="ECO:0008006" key="11">
    <source>
        <dbReference type="Google" id="ProtNLM"/>
    </source>
</evidence>
<dbReference type="FunFam" id="1.20.58.60:FF:000005">
    <property type="entry name" value="Actinin alpha 1"/>
    <property type="match status" value="1"/>
</dbReference>
<evidence type="ECO:0000313" key="9">
    <source>
        <dbReference type="Proteomes" id="UP000050791"/>
    </source>
</evidence>
<dbReference type="InterPro" id="IPR002048">
    <property type="entry name" value="EF_hand_dom"/>
</dbReference>
<dbReference type="GO" id="GO:0005509">
    <property type="term" value="F:calcium ion binding"/>
    <property type="evidence" value="ECO:0007669"/>
    <property type="project" value="InterPro"/>
</dbReference>
<dbReference type="PROSITE" id="PS00020">
    <property type="entry name" value="ACTININ_2"/>
    <property type="match status" value="1"/>
</dbReference>
<evidence type="ECO:0000313" key="10">
    <source>
        <dbReference type="WBParaSite" id="SMTH1_32850.1"/>
    </source>
</evidence>
<evidence type="ECO:0000256" key="4">
    <source>
        <dbReference type="ARBA" id="ARBA00022837"/>
    </source>
</evidence>
<dbReference type="SMART" id="SM00150">
    <property type="entry name" value="SPEC"/>
    <property type="match status" value="2"/>
</dbReference>
<dbReference type="Pfam" id="PF00435">
    <property type="entry name" value="Spectrin"/>
    <property type="match status" value="3"/>
</dbReference>
<dbReference type="CDD" id="cd21216">
    <property type="entry name" value="CH_ACTN_rpt2"/>
    <property type="match status" value="1"/>
</dbReference>
<keyword evidence="2" id="KW-0479">Metal-binding</keyword>
<feature type="coiled-coil region" evidence="6">
    <location>
        <begin position="711"/>
        <end position="745"/>
    </location>
</feature>
<keyword evidence="6" id="KW-0175">Coiled coil</keyword>
<sequence>MNLYVHKHFFGSFLHIFLIIEDFIRLYEPTSCTLLITLKAVALSVFRKMEYGYTVYPDEYFPSTQEEEEEEWDRQAYLDPMWEIQQKKTFTAWCNSYLRKVKCSIENIEEDFTDGLKLIQLLETLSEEPLPKPDRGKMRFHKLANVNKALEYIESKGVQLVSIGAEEIVDGNIKMTLGMIWTIILRFCIQDITVEEMSAKEGLLLWCQRKTAPYKNVNVQNFHMSWKDGLAFCALIHRHRPDLIDYSKLSKDNPIQNLNYAFDVAEKHLDIPRMLDAEDMVNTVRPDERSVMTYVSAYYHAFAGAQKAESAANQITKVLKSNQDNEKLMREYEQLASDLLAWIEQQIPFLKDRTTDGTISGARSKLDHYRGYRGFEKPPRLDEKTLLENTYNTLQTRLRLANRPSFLPTEGRMIEDIDSAWRQLENYEKGFEDWLVAEIKRLEQIEYLAKKFRLKCLTHEAWADGKANALSLEDYEGASLSALRALAQKHASFEGDLGAHQNRVERIVAIAEELNQLNYDKVQSVNERTQNIVEQWDNLGRLSEIRKHKIQGILDLLNQIDHLHLSIAKRIAPFNNWLEQVHEDLQDMFIVNKVEDVMSLINGHENFKKTLPAAQKELNDIITEVEQVKKLIKSHNLSSELLKNPYTMIDCSTLQNRWDAMYSLISGRDDALHQELIKQQENDKVNTQFAQLANRFGPYLEHNLETVHSIITNQKLSLEDQSQRLNKIEEDLEGWKSTITELEKLHQKQQEFLITHNPHTRYTMETLRVGWEQLKTNIKRSQNEIENRITANDYRGVTEQQIEECRRCFNHFDKHRTRRLDPLDFRACLVSLGFTIPNSSQGEADFMRIMKTVDPHCTGYVTFDAFMQFMSQQTMGADTVEQMVNSFRTLAGDTPYITTEQLKRELEPELADYCINRMKAYNGPGVANGGALDYTSFAASLYGESEL</sequence>
<dbReference type="SMART" id="SM00033">
    <property type="entry name" value="CH"/>
    <property type="match status" value="2"/>
</dbReference>
<keyword evidence="5" id="KW-0009">Actin-binding</keyword>
<dbReference type="SUPFAM" id="SSF46966">
    <property type="entry name" value="Spectrin repeat"/>
    <property type="match status" value="4"/>
</dbReference>
<feature type="coiled-coil region" evidence="6">
    <location>
        <begin position="318"/>
        <end position="345"/>
    </location>
</feature>
<dbReference type="InterPro" id="IPR002017">
    <property type="entry name" value="Spectrin_repeat"/>
</dbReference>
<dbReference type="Gene3D" id="1.10.418.10">
    <property type="entry name" value="Calponin-like domain"/>
    <property type="match status" value="2"/>
</dbReference>
<dbReference type="CDD" id="cd21214">
    <property type="entry name" value="CH_ACTN_rpt1"/>
    <property type="match status" value="1"/>
</dbReference>
<dbReference type="Gene3D" id="1.10.238.10">
    <property type="entry name" value="EF-hand"/>
    <property type="match status" value="2"/>
</dbReference>
<keyword evidence="4" id="KW-0106">Calcium</keyword>
<evidence type="ECO:0000259" key="7">
    <source>
        <dbReference type="PROSITE" id="PS50021"/>
    </source>
</evidence>
<dbReference type="Gene3D" id="1.20.58.60">
    <property type="match status" value="4"/>
</dbReference>
<accession>A0AA85B6B7</accession>
<reference evidence="10" key="1">
    <citation type="submission" date="2023-11" db="UniProtKB">
        <authorList>
            <consortium name="WormBaseParasite"/>
        </authorList>
    </citation>
    <scope>IDENTIFICATION</scope>
</reference>
<dbReference type="CDD" id="cd00176">
    <property type="entry name" value="SPEC"/>
    <property type="match status" value="3"/>
</dbReference>
<evidence type="ECO:0000256" key="1">
    <source>
        <dbReference type="ARBA" id="ARBA00010255"/>
    </source>
</evidence>
<dbReference type="FunFam" id="1.10.418.10:FF:000088">
    <property type="entry name" value="Alpha-actinin, sarcomeric"/>
    <property type="match status" value="1"/>
</dbReference>
<evidence type="ECO:0000256" key="2">
    <source>
        <dbReference type="ARBA" id="ARBA00022723"/>
    </source>
</evidence>
<keyword evidence="3" id="KW-0677">Repeat</keyword>
<dbReference type="FunFam" id="1.10.418.10:FF:000001">
    <property type="entry name" value="Actinin alpha 1"/>
    <property type="match status" value="1"/>
</dbReference>
<dbReference type="PANTHER" id="PTHR11915">
    <property type="entry name" value="SPECTRIN/FILAMIN RELATED CYTOSKELETAL PROTEIN"/>
    <property type="match status" value="1"/>
</dbReference>
<organism evidence="9 10">
    <name type="scientific">Schistosoma mattheei</name>
    <dbReference type="NCBI Taxonomy" id="31246"/>
    <lineage>
        <taxon>Eukaryota</taxon>
        <taxon>Metazoa</taxon>
        <taxon>Spiralia</taxon>
        <taxon>Lophotrochozoa</taxon>
        <taxon>Platyhelminthes</taxon>
        <taxon>Trematoda</taxon>
        <taxon>Digenea</taxon>
        <taxon>Strigeidida</taxon>
        <taxon>Schistosomatoidea</taxon>
        <taxon>Schistosomatidae</taxon>
        <taxon>Schistosoma</taxon>
    </lineage>
</organism>
<evidence type="ECO:0000256" key="6">
    <source>
        <dbReference type="SAM" id="Coils"/>
    </source>
</evidence>
<dbReference type="SUPFAM" id="SSF47576">
    <property type="entry name" value="Calponin-homology domain, CH-domain"/>
    <property type="match status" value="1"/>
</dbReference>
<dbReference type="AlphaFoldDB" id="A0AA85B6B7"/>
<proteinExistence type="inferred from homology"/>